<dbReference type="InterPro" id="IPR020061">
    <property type="entry name" value="Glu_tRNA_lig_a-bdl"/>
</dbReference>
<evidence type="ECO:0000256" key="5">
    <source>
        <dbReference type="ARBA" id="ARBA00022917"/>
    </source>
</evidence>
<dbReference type="GO" id="GO:0005524">
    <property type="term" value="F:ATP binding"/>
    <property type="evidence" value="ECO:0007669"/>
    <property type="project" value="UniProtKB-KW"/>
</dbReference>
<evidence type="ECO:0000256" key="1">
    <source>
        <dbReference type="ARBA" id="ARBA00007894"/>
    </source>
</evidence>
<sequence length="289" mass="32729">PVYNLVVAVDDHDMNISHVIRGEDHVSNTPKQILIYQALNWNIPKFAHLPMILGSDGKRLSKRHSATGVQSYRDEGYQPEALLNYLSLLGWNPGTEEEVMHLDELTAKFRLDQVHKKSAVFDQKKLNWISGQHLAGQTNQDILTGIRNIQPQWGQSKNNDYCSGVIELIKPRSKSLVELIEQSEYFFKDPEEYNRETAKTIWKDEAGIILESLRDKLNELSGWESAAIEAEFKNIMNDNDLALGKIMKPVRFAICGTVNGPALYAVMALLGRDSCMYRLDRAVKSLANS</sequence>
<dbReference type="Gene3D" id="1.10.1160.10">
    <property type="entry name" value="Glutamyl-trna Synthetase, Domain 2"/>
    <property type="match status" value="1"/>
</dbReference>
<dbReference type="InterPro" id="IPR045462">
    <property type="entry name" value="aa-tRNA-synth_I_cd-bd"/>
</dbReference>
<feature type="domain" description="Aminoacyl-tRNA synthetase class I anticodon-binding" evidence="8">
    <location>
        <begin position="149"/>
        <end position="282"/>
    </location>
</feature>
<dbReference type="AlphaFoldDB" id="A0A381SDN7"/>
<keyword evidence="6" id="KW-0030">Aminoacyl-tRNA synthetase</keyword>
<dbReference type="InterPro" id="IPR014729">
    <property type="entry name" value="Rossmann-like_a/b/a_fold"/>
</dbReference>
<evidence type="ECO:0000256" key="4">
    <source>
        <dbReference type="ARBA" id="ARBA00022840"/>
    </source>
</evidence>
<dbReference type="Gene3D" id="3.40.50.620">
    <property type="entry name" value="HUPs"/>
    <property type="match status" value="1"/>
</dbReference>
<dbReference type="PANTHER" id="PTHR43311">
    <property type="entry name" value="GLUTAMATE--TRNA LIGASE"/>
    <property type="match status" value="1"/>
</dbReference>
<evidence type="ECO:0000256" key="2">
    <source>
        <dbReference type="ARBA" id="ARBA00022598"/>
    </source>
</evidence>
<comment type="similarity">
    <text evidence="1">Belongs to the class-I aminoacyl-tRNA synthetase family. Glutamate--tRNA ligase type 1 subfamily.</text>
</comment>
<dbReference type="InterPro" id="IPR020751">
    <property type="entry name" value="aa-tRNA-synth_I_codon-bd_sub2"/>
</dbReference>
<dbReference type="Pfam" id="PF19269">
    <property type="entry name" value="Anticodon_2"/>
    <property type="match status" value="1"/>
</dbReference>
<dbReference type="GO" id="GO:0005829">
    <property type="term" value="C:cytosol"/>
    <property type="evidence" value="ECO:0007669"/>
    <property type="project" value="TreeGrafter"/>
</dbReference>
<proteinExistence type="inferred from homology"/>
<dbReference type="Pfam" id="PF00749">
    <property type="entry name" value="tRNA-synt_1c"/>
    <property type="match status" value="1"/>
</dbReference>
<keyword evidence="5" id="KW-0648">Protein biosynthesis</keyword>
<dbReference type="SUPFAM" id="SSF52374">
    <property type="entry name" value="Nucleotidylyl transferase"/>
    <property type="match status" value="1"/>
</dbReference>
<dbReference type="EMBL" id="UINC01002921">
    <property type="protein sequence ID" value="SVA01609.1"/>
    <property type="molecule type" value="Genomic_DNA"/>
</dbReference>
<feature type="non-terminal residue" evidence="9">
    <location>
        <position position="1"/>
    </location>
</feature>
<evidence type="ECO:0000313" key="9">
    <source>
        <dbReference type="EMBL" id="SVA01609.1"/>
    </source>
</evidence>
<evidence type="ECO:0000259" key="7">
    <source>
        <dbReference type="Pfam" id="PF00749"/>
    </source>
</evidence>
<dbReference type="PANTHER" id="PTHR43311:SF2">
    <property type="entry name" value="GLUTAMATE--TRNA LIGASE, MITOCHONDRIAL-RELATED"/>
    <property type="match status" value="1"/>
</dbReference>
<dbReference type="GO" id="GO:0000049">
    <property type="term" value="F:tRNA binding"/>
    <property type="evidence" value="ECO:0007669"/>
    <property type="project" value="InterPro"/>
</dbReference>
<gene>
    <name evidence="9" type="ORF">METZ01_LOCUS54463</name>
</gene>
<dbReference type="GO" id="GO:0004818">
    <property type="term" value="F:glutamate-tRNA ligase activity"/>
    <property type="evidence" value="ECO:0007669"/>
    <property type="project" value="TreeGrafter"/>
</dbReference>
<dbReference type="GO" id="GO:0006424">
    <property type="term" value="P:glutamyl-tRNA aminoacylation"/>
    <property type="evidence" value="ECO:0007669"/>
    <property type="project" value="TreeGrafter"/>
</dbReference>
<evidence type="ECO:0000256" key="6">
    <source>
        <dbReference type="ARBA" id="ARBA00023146"/>
    </source>
</evidence>
<accession>A0A381SDN7</accession>
<organism evidence="9">
    <name type="scientific">marine metagenome</name>
    <dbReference type="NCBI Taxonomy" id="408172"/>
    <lineage>
        <taxon>unclassified sequences</taxon>
        <taxon>metagenomes</taxon>
        <taxon>ecological metagenomes</taxon>
    </lineage>
</organism>
<keyword evidence="4" id="KW-0067">ATP-binding</keyword>
<evidence type="ECO:0000259" key="8">
    <source>
        <dbReference type="Pfam" id="PF19269"/>
    </source>
</evidence>
<dbReference type="Gene3D" id="1.10.10.350">
    <property type="match status" value="1"/>
</dbReference>
<feature type="domain" description="Glutamyl/glutaminyl-tRNA synthetase class Ib catalytic" evidence="7">
    <location>
        <begin position="1"/>
        <end position="128"/>
    </location>
</feature>
<evidence type="ECO:0000256" key="3">
    <source>
        <dbReference type="ARBA" id="ARBA00022741"/>
    </source>
</evidence>
<keyword evidence="3" id="KW-0547">Nucleotide-binding</keyword>
<name>A0A381SDN7_9ZZZZ</name>
<protein>
    <submittedName>
        <fullName evidence="9">Uncharacterized protein</fullName>
    </submittedName>
</protein>
<dbReference type="InterPro" id="IPR020058">
    <property type="entry name" value="Glu/Gln-tRNA-synth_Ib_cat-dom"/>
</dbReference>
<dbReference type="SUPFAM" id="SSF48163">
    <property type="entry name" value="An anticodon-binding domain of class I aminoacyl-tRNA synthetases"/>
    <property type="match status" value="1"/>
</dbReference>
<keyword evidence="2" id="KW-0436">Ligase</keyword>
<dbReference type="InterPro" id="IPR008925">
    <property type="entry name" value="aa_tRNA-synth_I_cd-bd_sf"/>
</dbReference>
<dbReference type="InterPro" id="IPR049940">
    <property type="entry name" value="GluQ/Sye"/>
</dbReference>
<reference evidence="9" key="1">
    <citation type="submission" date="2018-05" db="EMBL/GenBank/DDBJ databases">
        <authorList>
            <person name="Lanie J.A."/>
            <person name="Ng W.-L."/>
            <person name="Kazmierczak K.M."/>
            <person name="Andrzejewski T.M."/>
            <person name="Davidsen T.M."/>
            <person name="Wayne K.J."/>
            <person name="Tettelin H."/>
            <person name="Glass J.I."/>
            <person name="Rusch D."/>
            <person name="Podicherti R."/>
            <person name="Tsui H.-C.T."/>
            <person name="Winkler M.E."/>
        </authorList>
    </citation>
    <scope>NUCLEOTIDE SEQUENCE</scope>
</reference>